<evidence type="ECO:0000313" key="2">
    <source>
        <dbReference type="EMBL" id="AFK45492.1"/>
    </source>
</evidence>
<protein>
    <submittedName>
        <fullName evidence="2">Uncharacterized protein</fullName>
    </submittedName>
</protein>
<feature type="compositionally biased region" description="Basic and acidic residues" evidence="1">
    <location>
        <begin position="49"/>
        <end position="69"/>
    </location>
</feature>
<evidence type="ECO:0000256" key="1">
    <source>
        <dbReference type="SAM" id="MobiDB-lite"/>
    </source>
</evidence>
<dbReference type="InterPro" id="IPR028322">
    <property type="entry name" value="PNRC-like_rgn"/>
</dbReference>
<accession>I3SZ00</accession>
<organism evidence="2">
    <name type="scientific">Lotus japonicus</name>
    <name type="common">Lotus corniculatus var. japonicus</name>
    <dbReference type="NCBI Taxonomy" id="34305"/>
    <lineage>
        <taxon>Eukaryota</taxon>
        <taxon>Viridiplantae</taxon>
        <taxon>Streptophyta</taxon>
        <taxon>Embryophyta</taxon>
        <taxon>Tracheophyta</taxon>
        <taxon>Spermatophyta</taxon>
        <taxon>Magnoliopsida</taxon>
        <taxon>eudicotyledons</taxon>
        <taxon>Gunneridae</taxon>
        <taxon>Pentapetalae</taxon>
        <taxon>rosids</taxon>
        <taxon>fabids</taxon>
        <taxon>Fabales</taxon>
        <taxon>Fabaceae</taxon>
        <taxon>Papilionoideae</taxon>
        <taxon>50 kb inversion clade</taxon>
        <taxon>NPAAA clade</taxon>
        <taxon>Hologalegina</taxon>
        <taxon>robinioid clade</taxon>
        <taxon>Loteae</taxon>
        <taxon>Lotus</taxon>
    </lineage>
</organism>
<dbReference type="PANTHER" id="PTHR33670">
    <property type="entry name" value="SPLICING FACTOR, PROLINE- AND GLUTAMINE-RICH-LIKE"/>
    <property type="match status" value="1"/>
</dbReference>
<reference evidence="2" key="1">
    <citation type="submission" date="2012-05" db="EMBL/GenBank/DDBJ databases">
        <authorList>
            <person name="Krishnakumar V."/>
            <person name="Cheung F."/>
            <person name="Xiao Y."/>
            <person name="Chan A."/>
            <person name="Moskal W.A."/>
            <person name="Town C.D."/>
        </authorList>
    </citation>
    <scope>NUCLEOTIDE SEQUENCE</scope>
</reference>
<dbReference type="PANTHER" id="PTHR33670:SF1">
    <property type="entry name" value="OS09G0416300 PROTEIN"/>
    <property type="match status" value="1"/>
</dbReference>
<dbReference type="GO" id="GO:0016071">
    <property type="term" value="P:mRNA metabolic process"/>
    <property type="evidence" value="ECO:0007669"/>
    <property type="project" value="UniProtKB-ARBA"/>
</dbReference>
<dbReference type="Pfam" id="PF15365">
    <property type="entry name" value="PNRC"/>
    <property type="match status" value="1"/>
</dbReference>
<sequence length="180" mass="20147">MGTEILRPQNCLIERIRAPPASFSWRRTTYGNCGAYLNAPFRANRKPVARPEQRKRVVERRPSSDDSKVARGSGLVMEKVTILRRGESLDSQIKSEALKREGDELVVVGTQRLGPDPEMVPKQIRIMDGQIGFDMYAGSAFAMSPSPRALPLPSFWKKVAPAVAVDDSATRDLRRLLRLE</sequence>
<dbReference type="EMBL" id="BT145698">
    <property type="protein sequence ID" value="AFK45492.1"/>
    <property type="molecule type" value="mRNA"/>
</dbReference>
<name>I3SZ00_LOTJA</name>
<proteinExistence type="evidence at transcript level"/>
<feature type="region of interest" description="Disordered" evidence="1">
    <location>
        <begin position="46"/>
        <end position="71"/>
    </location>
</feature>
<dbReference type="AlphaFoldDB" id="I3SZ00"/>